<dbReference type="Pfam" id="PF00072">
    <property type="entry name" value="Response_reg"/>
    <property type="match status" value="1"/>
</dbReference>
<dbReference type="PANTHER" id="PTHR44591:SF3">
    <property type="entry name" value="RESPONSE REGULATORY DOMAIN-CONTAINING PROTEIN"/>
    <property type="match status" value="1"/>
</dbReference>
<dbReference type="SUPFAM" id="SSF52172">
    <property type="entry name" value="CheY-like"/>
    <property type="match status" value="1"/>
</dbReference>
<gene>
    <name evidence="5" type="ORF">ACFSQ0_05160</name>
</gene>
<evidence type="ECO:0000256" key="3">
    <source>
        <dbReference type="SAM" id="Coils"/>
    </source>
</evidence>
<reference evidence="6" key="1">
    <citation type="journal article" date="2019" name="Int. J. Syst. Evol. Microbiol.">
        <title>The Global Catalogue of Microorganisms (GCM) 10K type strain sequencing project: providing services to taxonomists for standard genome sequencing and annotation.</title>
        <authorList>
            <consortium name="The Broad Institute Genomics Platform"/>
            <consortium name="The Broad Institute Genome Sequencing Center for Infectious Disease"/>
            <person name="Wu L."/>
            <person name="Ma J."/>
        </authorList>
    </citation>
    <scope>NUCLEOTIDE SEQUENCE [LARGE SCALE GENOMIC DNA]</scope>
    <source>
        <strain evidence="6">KCTC 42255</strain>
    </source>
</reference>
<protein>
    <submittedName>
        <fullName evidence="5">Response regulator</fullName>
    </submittedName>
</protein>
<proteinExistence type="predicted"/>
<dbReference type="PANTHER" id="PTHR44591">
    <property type="entry name" value="STRESS RESPONSE REGULATOR PROTEIN 1"/>
    <property type="match status" value="1"/>
</dbReference>
<feature type="coiled-coil region" evidence="3">
    <location>
        <begin position="154"/>
        <end position="181"/>
    </location>
</feature>
<dbReference type="PROSITE" id="PS50110">
    <property type="entry name" value="RESPONSE_REGULATORY"/>
    <property type="match status" value="1"/>
</dbReference>
<organism evidence="5 6">
    <name type="scientific">Mesonia sediminis</name>
    <dbReference type="NCBI Taxonomy" id="1703946"/>
    <lineage>
        <taxon>Bacteria</taxon>
        <taxon>Pseudomonadati</taxon>
        <taxon>Bacteroidota</taxon>
        <taxon>Flavobacteriia</taxon>
        <taxon>Flavobacteriales</taxon>
        <taxon>Flavobacteriaceae</taxon>
        <taxon>Mesonia</taxon>
    </lineage>
</organism>
<dbReference type="InterPro" id="IPR050595">
    <property type="entry name" value="Bact_response_regulator"/>
</dbReference>
<dbReference type="Proteomes" id="UP001597357">
    <property type="component" value="Unassembled WGS sequence"/>
</dbReference>
<dbReference type="InterPro" id="IPR001789">
    <property type="entry name" value="Sig_transdc_resp-reg_receiver"/>
</dbReference>
<evidence type="ECO:0000313" key="5">
    <source>
        <dbReference type="EMBL" id="MFD2697372.1"/>
    </source>
</evidence>
<keyword evidence="6" id="KW-1185">Reference proteome</keyword>
<feature type="domain" description="Response regulatory" evidence="4">
    <location>
        <begin position="7"/>
        <end position="124"/>
    </location>
</feature>
<dbReference type="SMART" id="SM00448">
    <property type="entry name" value="REC"/>
    <property type="match status" value="1"/>
</dbReference>
<name>A0ABW5SFA3_9FLAO</name>
<evidence type="ECO:0000256" key="2">
    <source>
        <dbReference type="PROSITE-ProRule" id="PRU00169"/>
    </source>
</evidence>
<dbReference type="InterPro" id="IPR011006">
    <property type="entry name" value="CheY-like_superfamily"/>
</dbReference>
<dbReference type="EMBL" id="JBHULZ010000023">
    <property type="protein sequence ID" value="MFD2697372.1"/>
    <property type="molecule type" value="Genomic_DNA"/>
</dbReference>
<accession>A0ABW5SFA3</accession>
<comment type="caution">
    <text evidence="5">The sequence shown here is derived from an EMBL/GenBank/DDBJ whole genome shotgun (WGS) entry which is preliminary data.</text>
</comment>
<dbReference type="Gene3D" id="3.40.50.2300">
    <property type="match status" value="1"/>
</dbReference>
<evidence type="ECO:0000256" key="1">
    <source>
        <dbReference type="ARBA" id="ARBA00022553"/>
    </source>
</evidence>
<feature type="modified residue" description="4-aspartylphosphate" evidence="2">
    <location>
        <position position="58"/>
    </location>
</feature>
<dbReference type="RefSeq" id="WP_147862701.1">
    <property type="nucleotide sequence ID" value="NZ_JBHULZ010000023.1"/>
</dbReference>
<dbReference type="CDD" id="cd00156">
    <property type="entry name" value="REC"/>
    <property type="match status" value="1"/>
</dbReference>
<evidence type="ECO:0000259" key="4">
    <source>
        <dbReference type="PROSITE" id="PS50110"/>
    </source>
</evidence>
<keyword evidence="1 2" id="KW-0597">Phosphoprotein</keyword>
<sequence length="184" mass="21543">MINESFRIVLIEDNPTDIELFKFQLEKVLSDFQLVHTDNLKEFERSLKEFVPDIVFSDYNLPDCTGLDVLRKTQEIDSDIPFYFLTGTINDEELAAETILAGADGYILKKHLPYLSEKLAPLFKRLLFNMEAKVELRERQRNQKIAINKIYDYLEELKSDNTNHKSNINKIKEEIEKVNDNHSS</sequence>
<keyword evidence="3" id="KW-0175">Coiled coil</keyword>
<evidence type="ECO:0000313" key="6">
    <source>
        <dbReference type="Proteomes" id="UP001597357"/>
    </source>
</evidence>